<dbReference type="SUPFAM" id="SSF51197">
    <property type="entry name" value="Clavaminate synthase-like"/>
    <property type="match status" value="1"/>
</dbReference>
<dbReference type="PANTHER" id="PTHR12461">
    <property type="entry name" value="HYPOXIA-INDUCIBLE FACTOR 1 ALPHA INHIBITOR-RELATED"/>
    <property type="match status" value="1"/>
</dbReference>
<keyword evidence="3" id="KW-1185">Reference proteome</keyword>
<accession>A0ABX1CUA4</accession>
<evidence type="ECO:0000313" key="3">
    <source>
        <dbReference type="Proteomes" id="UP000732399"/>
    </source>
</evidence>
<dbReference type="SMART" id="SM00558">
    <property type="entry name" value="JmjC"/>
    <property type="match status" value="1"/>
</dbReference>
<evidence type="ECO:0000259" key="1">
    <source>
        <dbReference type="PROSITE" id="PS51184"/>
    </source>
</evidence>
<dbReference type="PANTHER" id="PTHR12461:SF105">
    <property type="entry name" value="HYPOXIA-INDUCIBLE FACTOR 1-ALPHA INHIBITOR"/>
    <property type="match status" value="1"/>
</dbReference>
<reference evidence="2 3" key="1">
    <citation type="submission" date="2020-03" db="EMBL/GenBank/DDBJ databases">
        <authorList>
            <person name="Wang L."/>
            <person name="He N."/>
            <person name="Li Y."/>
            <person name="Fang Y."/>
            <person name="Zhang F."/>
        </authorList>
    </citation>
    <scope>NUCLEOTIDE SEQUENCE [LARGE SCALE GENOMIC DNA]</scope>
    <source>
        <strain evidence="2 3">36D10-4-7</strain>
    </source>
</reference>
<dbReference type="RefSeq" id="WP_168135535.1">
    <property type="nucleotide sequence ID" value="NZ_JAAVJH010000011.1"/>
</dbReference>
<organism evidence="2 3">
    <name type="scientific">Sphingomonas corticis</name>
    <dbReference type="NCBI Taxonomy" id="2722791"/>
    <lineage>
        <taxon>Bacteria</taxon>
        <taxon>Pseudomonadati</taxon>
        <taxon>Pseudomonadota</taxon>
        <taxon>Alphaproteobacteria</taxon>
        <taxon>Sphingomonadales</taxon>
        <taxon>Sphingomonadaceae</taxon>
        <taxon>Sphingomonas</taxon>
    </lineage>
</organism>
<name>A0ABX1CUA4_9SPHN</name>
<comment type="caution">
    <text evidence="2">The sequence shown here is derived from an EMBL/GenBank/DDBJ whole genome shotgun (WGS) entry which is preliminary data.</text>
</comment>
<dbReference type="InterPro" id="IPR041667">
    <property type="entry name" value="Cupin_8"/>
</dbReference>
<dbReference type="EMBL" id="JAAVJH010000011">
    <property type="protein sequence ID" value="NJR79987.1"/>
    <property type="molecule type" value="Genomic_DNA"/>
</dbReference>
<feature type="domain" description="JmjC" evidence="1">
    <location>
        <begin position="119"/>
        <end position="284"/>
    </location>
</feature>
<sequence length="346" mass="37419">MTAPAAVADLRRTRVVEAAALPPPDALLADGRPTIFRGLARDWPLAVAGRDGATAAIAYLKRFDAARPVVAYTGDAAIGGRFFYRDDWSGLNFSAARVGLTACLDRIAAHLGDGAPPAIYIGSTDLDAYLPGFRAENDLPLPVPPAGHDPALASIWIGNRTIAQTHHDMSNNLAVCVVGRRRFTLFPPDQVSNLYPGPLEPTPGGQVVSMVDLHAADLDRFPRFADALAAAQVAELEPGDVLFYPALWWHHVEALAPFNVLVNYWWNATPAFADTPMTTLLHALLSLRDRPAAEKAAWRAMLDHYVFGDPALAGAHLPDEVRGELGPLDERAARRLRAKIADRLAR</sequence>
<dbReference type="Gene3D" id="2.60.120.10">
    <property type="entry name" value="Jelly Rolls"/>
    <property type="match status" value="1"/>
</dbReference>
<proteinExistence type="predicted"/>
<evidence type="ECO:0000313" key="2">
    <source>
        <dbReference type="EMBL" id="NJR79987.1"/>
    </source>
</evidence>
<dbReference type="PROSITE" id="PS51184">
    <property type="entry name" value="JMJC"/>
    <property type="match status" value="1"/>
</dbReference>
<dbReference type="InterPro" id="IPR003347">
    <property type="entry name" value="JmjC_dom"/>
</dbReference>
<protein>
    <submittedName>
        <fullName evidence="2">Cupin-like domain-containing protein</fullName>
    </submittedName>
</protein>
<dbReference type="Proteomes" id="UP000732399">
    <property type="component" value="Unassembled WGS sequence"/>
</dbReference>
<dbReference type="Pfam" id="PF13621">
    <property type="entry name" value="Cupin_8"/>
    <property type="match status" value="1"/>
</dbReference>
<dbReference type="InterPro" id="IPR014710">
    <property type="entry name" value="RmlC-like_jellyroll"/>
</dbReference>
<gene>
    <name evidence="2" type="ORF">HBH26_15480</name>
</gene>